<dbReference type="Proteomes" id="UP000005801">
    <property type="component" value="Unassembled WGS sequence"/>
</dbReference>
<reference evidence="2 3" key="1">
    <citation type="submission" date="2007-06" db="EMBL/GenBank/DDBJ databases">
        <authorList>
            <person name="Shimkets L."/>
            <person name="Ferriera S."/>
            <person name="Johnson J."/>
            <person name="Kravitz S."/>
            <person name="Beeson K."/>
            <person name="Sutton G."/>
            <person name="Rogers Y.-H."/>
            <person name="Friedman R."/>
            <person name="Frazier M."/>
            <person name="Venter J.C."/>
        </authorList>
    </citation>
    <scope>NUCLEOTIDE SEQUENCE [LARGE SCALE GENOMIC DNA]</scope>
    <source>
        <strain evidence="2 3">SIR-1</strain>
    </source>
</reference>
<accession>A6G3K8</accession>
<evidence type="ECO:0000256" key="1">
    <source>
        <dbReference type="SAM" id="MobiDB-lite"/>
    </source>
</evidence>
<evidence type="ECO:0008006" key="4">
    <source>
        <dbReference type="Google" id="ProtNLM"/>
    </source>
</evidence>
<keyword evidence="3" id="KW-1185">Reference proteome</keyword>
<sequence length="666" mass="73176">MISAIESGDIGVYNNDNYRMDALIVRVGADPRSSDPDGVYRLYLRSKDEPPDSLAKPCGKLYEVYEDDGKGGVELQLGIDLSIASYVGGKKAARFASVAQARFVRTQGVPTVLEHRLRSGWIPNEVRTREWFPITPKQVAAMSKTIKDARIDLDPNEVMFDAEPGSPKVSFGYGDLLLCYFAAQALDPLFILSGDSPESKMQHAASALNKLVAKAWDAARALPETSGGINQHHIEDWRVATLRTLASETLTVPKGVPRSWLTHTQAMLDGKPEYADVGHFRKLLLLYDLHPHETYEAEITLTDYTLDGDGKGKGKKKPRKRNPFKKIFGKPWKRVRKKLGKKIPFGGLVGTLSVEKKGVGAFKATYYVTVWGVKVSKSVGEGQMVVSGKGTAKGVVGQMWKPEDLVGNVDLFDASGGAAKGKGKAVGVTTLRVWGGPDSAPEAPITFVFPGFSEAFSGRAVAGVGGFRGAGVMRAINLQNGDVLLDIPDVKDPFDFMVHASSAPIHFPINGARLRANARHALRVFAACELPQLLTPGAMIEVHGFADRPDTETRNLILSRNRAVSLYVYLKNILGPDFPGPELEALPPEDQELEDQRNAQEPDDFMIRDPSEGVEGVDVYWYGETKAEDEYEGYDHELRRAELYVDAKLRLRLHRPYETVVKGAKK</sequence>
<protein>
    <recommendedName>
        <fullName evidence="4">OmpA-like domain-containing protein</fullName>
    </recommendedName>
</protein>
<name>A6G3K8_9BACT</name>
<feature type="compositionally biased region" description="Basic and acidic residues" evidence="1">
    <location>
        <begin position="594"/>
        <end position="603"/>
    </location>
</feature>
<dbReference type="AlphaFoldDB" id="A6G3K8"/>
<dbReference type="InterPro" id="IPR036737">
    <property type="entry name" value="OmpA-like_sf"/>
</dbReference>
<dbReference type="Gene3D" id="3.30.1330.60">
    <property type="entry name" value="OmpA-like domain"/>
    <property type="match status" value="1"/>
</dbReference>
<comment type="caution">
    <text evidence="2">The sequence shown here is derived from an EMBL/GenBank/DDBJ whole genome shotgun (WGS) entry which is preliminary data.</text>
</comment>
<evidence type="ECO:0000313" key="2">
    <source>
        <dbReference type="EMBL" id="EDM79615.1"/>
    </source>
</evidence>
<organism evidence="2 3">
    <name type="scientific">Plesiocystis pacifica SIR-1</name>
    <dbReference type="NCBI Taxonomy" id="391625"/>
    <lineage>
        <taxon>Bacteria</taxon>
        <taxon>Pseudomonadati</taxon>
        <taxon>Myxococcota</taxon>
        <taxon>Polyangia</taxon>
        <taxon>Nannocystales</taxon>
        <taxon>Nannocystaceae</taxon>
        <taxon>Plesiocystis</taxon>
    </lineage>
</organism>
<feature type="region of interest" description="Disordered" evidence="1">
    <location>
        <begin position="580"/>
        <end position="603"/>
    </location>
</feature>
<proteinExistence type="predicted"/>
<dbReference type="SUPFAM" id="SSF103088">
    <property type="entry name" value="OmpA-like"/>
    <property type="match status" value="1"/>
</dbReference>
<gene>
    <name evidence="2" type="ORF">PPSIR1_21344</name>
</gene>
<dbReference type="EMBL" id="ABCS01000018">
    <property type="protein sequence ID" value="EDM79615.1"/>
    <property type="molecule type" value="Genomic_DNA"/>
</dbReference>
<evidence type="ECO:0000313" key="3">
    <source>
        <dbReference type="Proteomes" id="UP000005801"/>
    </source>
</evidence>